<protein>
    <submittedName>
        <fullName evidence="3">Senescence-associated protein DIN1-like</fullName>
    </submittedName>
</protein>
<feature type="domain" description="Reverse transcriptase Ty1/copia-type" evidence="1">
    <location>
        <begin position="501"/>
        <end position="545"/>
    </location>
</feature>
<comment type="caution">
    <text evidence="3">The sequence shown here is derived from an EMBL/GenBank/DDBJ whole genome shotgun (WGS) entry which is preliminary data.</text>
</comment>
<dbReference type="InterPro" id="IPR054722">
    <property type="entry name" value="PolX-like_BBD"/>
</dbReference>
<dbReference type="Pfam" id="PF14223">
    <property type="entry name" value="Retrotran_gag_2"/>
    <property type="match status" value="1"/>
</dbReference>
<dbReference type="Proteomes" id="UP000436088">
    <property type="component" value="Unassembled WGS sequence"/>
</dbReference>
<sequence length="739" mass="83602">MIPVFNGESYEFWSIKMKTLFKSQDLWDLVENGYTEPDEEARLRDNKKDSKALFFIQQAVHETIFLKIATDNTTKEAWGILQTTFQGSSKSHEARLNITEEKTEDRAFHEVMAEDKAEAMDTKIKHNNEITKGLSNAFTVKKFWHVKADCWRRSKQEQTSYAEQEDDEIKLFKAYQENAASHRNIWFLDSGCSNHMTGVKSLFNEIDETFKQKVTLGDNKKIQVEGKGNVAVKSSSGNVKLLYDVYYIPSLSQNLLSVGQLMATGYSIMFDDASCVIKDKKSDQNIVDVHMTPNKLFPLVISDVQNHALAVKETSESRLWHLRRGLRYLELVHADVFKSETFEKFKRFKALVEKQTGRCIKALRTDRGGEFVSNEFNSLCEEHVVEMARSMLKAKGLPNPLWAEAVATAVYLLNLSPTRVVLNKLHMRLGTKKYLGASSNGSISSDDETPPKKFKTLAEIYASTQALFVADPITFEEAVDKEEWKIAMKEEIAAIQHGNIQKHKARLVEKGYSQQPGVNFDDTFSPVARFETIRIVLALAAHLKRHCISSMVEDGIFVSQKKYDADLLKKLNMTGCKIAATPMNLNEKLKNDDGTEATDARSFRSLVGGLIYLTNTRPYISFAVGVISRFIHCPSRHHFGAAKRVLRYITGTLDFVIWYDNISKFNLSGYTDSDWDGSLEDRRSTSGYIFGFGSGVVCWSSKKQATTALSSSEAEYTAATLLACQALWLRRILADISLK</sequence>
<dbReference type="InterPro" id="IPR036397">
    <property type="entry name" value="RNaseH_sf"/>
</dbReference>
<dbReference type="PANTHER" id="PTHR11439:SF463">
    <property type="entry name" value="REVERSE TRANSCRIPTASE TY1_COPIA-TYPE DOMAIN-CONTAINING PROTEIN"/>
    <property type="match status" value="1"/>
</dbReference>
<accession>A0A6A3CYR8</accession>
<dbReference type="GO" id="GO:0003676">
    <property type="term" value="F:nucleic acid binding"/>
    <property type="evidence" value="ECO:0007669"/>
    <property type="project" value="InterPro"/>
</dbReference>
<gene>
    <name evidence="3" type="ORF">F3Y22_tig00002193pilonHSYRG00205</name>
</gene>
<dbReference type="InterPro" id="IPR012337">
    <property type="entry name" value="RNaseH-like_sf"/>
</dbReference>
<evidence type="ECO:0000313" key="4">
    <source>
        <dbReference type="Proteomes" id="UP000436088"/>
    </source>
</evidence>
<evidence type="ECO:0000259" key="1">
    <source>
        <dbReference type="Pfam" id="PF07727"/>
    </source>
</evidence>
<proteinExistence type="predicted"/>
<organism evidence="3 4">
    <name type="scientific">Hibiscus syriacus</name>
    <name type="common">Rose of Sharon</name>
    <dbReference type="NCBI Taxonomy" id="106335"/>
    <lineage>
        <taxon>Eukaryota</taxon>
        <taxon>Viridiplantae</taxon>
        <taxon>Streptophyta</taxon>
        <taxon>Embryophyta</taxon>
        <taxon>Tracheophyta</taxon>
        <taxon>Spermatophyta</taxon>
        <taxon>Magnoliopsida</taxon>
        <taxon>eudicotyledons</taxon>
        <taxon>Gunneridae</taxon>
        <taxon>Pentapetalae</taxon>
        <taxon>rosids</taxon>
        <taxon>malvids</taxon>
        <taxon>Malvales</taxon>
        <taxon>Malvaceae</taxon>
        <taxon>Malvoideae</taxon>
        <taxon>Hibiscus</taxon>
    </lineage>
</organism>
<dbReference type="Pfam" id="PF07727">
    <property type="entry name" value="RVT_2"/>
    <property type="match status" value="1"/>
</dbReference>
<dbReference type="Pfam" id="PF22936">
    <property type="entry name" value="Pol_BBD"/>
    <property type="match status" value="1"/>
</dbReference>
<name>A0A6A3CYR8_HIBSY</name>
<evidence type="ECO:0000259" key="2">
    <source>
        <dbReference type="Pfam" id="PF22936"/>
    </source>
</evidence>
<dbReference type="SUPFAM" id="SSF53098">
    <property type="entry name" value="Ribonuclease H-like"/>
    <property type="match status" value="1"/>
</dbReference>
<dbReference type="Gene3D" id="3.30.420.10">
    <property type="entry name" value="Ribonuclease H-like superfamily/Ribonuclease H"/>
    <property type="match status" value="1"/>
</dbReference>
<feature type="domain" description="Retrovirus-related Pol polyprotein from transposon TNT 1-94-like beta-barrel" evidence="2">
    <location>
        <begin position="186"/>
        <end position="266"/>
    </location>
</feature>
<dbReference type="AlphaFoldDB" id="A0A6A3CYR8"/>
<evidence type="ECO:0000313" key="3">
    <source>
        <dbReference type="EMBL" id="KAE8732422.1"/>
    </source>
</evidence>
<dbReference type="PANTHER" id="PTHR11439">
    <property type="entry name" value="GAG-POL-RELATED RETROTRANSPOSON"/>
    <property type="match status" value="1"/>
</dbReference>
<keyword evidence="4" id="KW-1185">Reference proteome</keyword>
<reference evidence="3" key="1">
    <citation type="submission" date="2019-09" db="EMBL/GenBank/DDBJ databases">
        <title>Draft genome information of white flower Hibiscus syriacus.</title>
        <authorList>
            <person name="Kim Y.-M."/>
        </authorList>
    </citation>
    <scope>NUCLEOTIDE SEQUENCE [LARGE SCALE GENOMIC DNA]</scope>
    <source>
        <strain evidence="3">YM2019G1</strain>
    </source>
</reference>
<dbReference type="InterPro" id="IPR013103">
    <property type="entry name" value="RVT_2"/>
</dbReference>
<dbReference type="EMBL" id="VEPZ02000163">
    <property type="protein sequence ID" value="KAE8732422.1"/>
    <property type="molecule type" value="Genomic_DNA"/>
</dbReference>
<dbReference type="CDD" id="cd09272">
    <property type="entry name" value="RNase_HI_RT_Ty1"/>
    <property type="match status" value="1"/>
</dbReference>